<feature type="region of interest" description="Disordered" evidence="6">
    <location>
        <begin position="497"/>
        <end position="525"/>
    </location>
</feature>
<keyword evidence="10" id="KW-1185">Reference proteome</keyword>
<reference evidence="9" key="2">
    <citation type="submission" date="2025-09" db="UniProtKB">
        <authorList>
            <consortium name="Ensembl"/>
        </authorList>
    </citation>
    <scope>IDENTIFICATION</scope>
</reference>
<evidence type="ECO:0000256" key="7">
    <source>
        <dbReference type="SAM" id="Phobius"/>
    </source>
</evidence>
<feature type="compositionally biased region" description="Basic and acidic residues" evidence="6">
    <location>
        <begin position="217"/>
        <end position="229"/>
    </location>
</feature>
<dbReference type="InterPro" id="IPR031964">
    <property type="entry name" value="CARD_dom"/>
</dbReference>
<feature type="compositionally biased region" description="Polar residues" evidence="6">
    <location>
        <begin position="293"/>
        <end position="306"/>
    </location>
</feature>
<dbReference type="GeneTree" id="ENSGT01030000234772"/>
<dbReference type="AlphaFoldDB" id="A0A3Q0RBG1"/>
<name>A0A3Q0RBG1_AMPCI</name>
<evidence type="ECO:0000313" key="9">
    <source>
        <dbReference type="Ensembl" id="ENSACIP00000006310.1"/>
    </source>
</evidence>
<keyword evidence="7" id="KW-1133">Transmembrane helix</keyword>
<protein>
    <recommendedName>
        <fullName evidence="8">Caspase recruitment domain-containing protein</fullName>
    </recommendedName>
</protein>
<feature type="region of interest" description="Disordered" evidence="6">
    <location>
        <begin position="150"/>
        <end position="368"/>
    </location>
</feature>
<dbReference type="GO" id="GO:0045087">
    <property type="term" value="P:innate immune response"/>
    <property type="evidence" value="ECO:0007669"/>
    <property type="project" value="UniProtKB-KW"/>
</dbReference>
<dbReference type="Gene3D" id="1.10.533.10">
    <property type="entry name" value="Death Domain, Fas"/>
    <property type="match status" value="1"/>
</dbReference>
<keyword evidence="5" id="KW-0391">Immunity</keyword>
<dbReference type="Proteomes" id="UP000261340">
    <property type="component" value="Unplaced"/>
</dbReference>
<feature type="compositionally biased region" description="Low complexity" evidence="6">
    <location>
        <begin position="244"/>
        <end position="258"/>
    </location>
</feature>
<evidence type="ECO:0000256" key="4">
    <source>
        <dbReference type="ARBA" id="ARBA00022843"/>
    </source>
</evidence>
<feature type="domain" description="Caspase recruitment" evidence="8">
    <location>
        <begin position="6"/>
        <end position="93"/>
    </location>
</feature>
<organism evidence="9 10">
    <name type="scientific">Amphilophus citrinellus</name>
    <name type="common">Midas cichlid</name>
    <name type="synonym">Cichlasoma citrinellum</name>
    <dbReference type="NCBI Taxonomy" id="61819"/>
    <lineage>
        <taxon>Eukaryota</taxon>
        <taxon>Metazoa</taxon>
        <taxon>Chordata</taxon>
        <taxon>Craniata</taxon>
        <taxon>Vertebrata</taxon>
        <taxon>Euteleostomi</taxon>
        <taxon>Actinopterygii</taxon>
        <taxon>Neopterygii</taxon>
        <taxon>Teleostei</taxon>
        <taxon>Neoteleostei</taxon>
        <taxon>Acanthomorphata</taxon>
        <taxon>Ovalentaria</taxon>
        <taxon>Cichlomorphae</taxon>
        <taxon>Cichliformes</taxon>
        <taxon>Cichlidae</taxon>
        <taxon>New World cichlids</taxon>
        <taxon>Cichlasomatinae</taxon>
        <taxon>Heroini</taxon>
        <taxon>Amphilophus</taxon>
    </lineage>
</organism>
<feature type="region of interest" description="Disordered" evidence="6">
    <location>
        <begin position="393"/>
        <end position="412"/>
    </location>
</feature>
<dbReference type="OMA" id="PHIDQKF"/>
<evidence type="ECO:0000259" key="8">
    <source>
        <dbReference type="Pfam" id="PF16739"/>
    </source>
</evidence>
<dbReference type="Ensembl" id="ENSACIT00000006497.1">
    <property type="protein sequence ID" value="ENSACIP00000006310.1"/>
    <property type="gene ID" value="ENSACIG00000004960.1"/>
</dbReference>
<keyword evidence="1" id="KW-1017">Isopeptide bond</keyword>
<keyword evidence="7" id="KW-0472">Membrane</keyword>
<keyword evidence="4" id="KW-0832">Ubl conjugation</keyword>
<proteinExistence type="predicted"/>
<dbReference type="GO" id="GO:0005737">
    <property type="term" value="C:cytoplasm"/>
    <property type="evidence" value="ECO:0007669"/>
    <property type="project" value="UniProtKB-ARBA"/>
</dbReference>
<accession>A0A3Q0RBG1</accession>
<sequence>MSFASDKLYNGYVRRNMAIIVSKVKPREIIMHLPCLTAHDRDVIEAKTDTSGSYNGMMLLLDCLKRRENWPEQFIEALEACEQKTIAAEIRAEYNTLTAVNNSNPSSSPATVVRAHVHPAPSASYLPIPESGANSEAAVALPAVAPTVPLEPAAQAPPPPNTPTLPQTPESAADPVPKAISSPEPVPEAPKSTQIEVAHPPSTPPASPKTTHIRVTSTERDVNFRKEPEENSESDIQNVTADTGAQVSSGSGAVSVNSKTTPQPPHPVEHHEDPLKTTIVKKSKEPESPPKAQINSDGTGGSSVYTKTPEKPPVQDSTPTVNKGPAPVPQPEEISEPPATQIVETAAEDSPRPGAPVMKTSLDDDDVCLSKPGQLVSIHPQTPASAAIPASGLEAQPYSGNSDRLEISEAASDAASSVGSAVDTVTPLPCQETGVINLNHNEPEENQYESPCQSFETQEELVIQVSEEPSIPNLDVNGETTKEISSAPPLFTNAAADSVSGLNTAPKEGEEQTDSSAPWTPHTTSPNTKLILVAAGVSVCAMLLVWRFKKIRGFNTWN</sequence>
<feature type="compositionally biased region" description="Polar residues" evidence="6">
    <location>
        <begin position="514"/>
        <end position="525"/>
    </location>
</feature>
<feature type="transmembrane region" description="Helical" evidence="7">
    <location>
        <begin position="530"/>
        <end position="548"/>
    </location>
</feature>
<evidence type="ECO:0000256" key="6">
    <source>
        <dbReference type="SAM" id="MobiDB-lite"/>
    </source>
</evidence>
<reference evidence="9" key="1">
    <citation type="submission" date="2025-08" db="UniProtKB">
        <authorList>
            <consortium name="Ensembl"/>
        </authorList>
    </citation>
    <scope>IDENTIFICATION</scope>
</reference>
<dbReference type="InterPro" id="IPR011029">
    <property type="entry name" value="DEATH-like_dom_sf"/>
</dbReference>
<keyword evidence="3" id="KW-0399">Innate immunity</keyword>
<keyword evidence="7" id="KW-0812">Transmembrane</keyword>
<evidence type="ECO:0000256" key="3">
    <source>
        <dbReference type="ARBA" id="ARBA00022588"/>
    </source>
</evidence>
<feature type="compositionally biased region" description="Polar residues" evidence="6">
    <location>
        <begin position="234"/>
        <end position="243"/>
    </location>
</feature>
<evidence type="ECO:0000256" key="5">
    <source>
        <dbReference type="ARBA" id="ARBA00022859"/>
    </source>
</evidence>
<evidence type="ECO:0000256" key="1">
    <source>
        <dbReference type="ARBA" id="ARBA00022499"/>
    </source>
</evidence>
<keyword evidence="2" id="KW-0597">Phosphoprotein</keyword>
<dbReference type="Pfam" id="PF16739">
    <property type="entry name" value="CARD_2"/>
    <property type="match status" value="1"/>
</dbReference>
<evidence type="ECO:0000256" key="2">
    <source>
        <dbReference type="ARBA" id="ARBA00022553"/>
    </source>
</evidence>
<evidence type="ECO:0000313" key="10">
    <source>
        <dbReference type="Proteomes" id="UP000261340"/>
    </source>
</evidence>
<dbReference type="STRING" id="61819.ENSACIP00000006310"/>